<accession>A0ABQ5R6S0</accession>
<dbReference type="PANTHER" id="PTHR42791:SF1">
    <property type="entry name" value="N-ACETYLTRANSFERASE DOMAIN-CONTAINING PROTEIN"/>
    <property type="match status" value="1"/>
</dbReference>
<protein>
    <submittedName>
        <fullName evidence="2">N-acetyltransferase</fullName>
    </submittedName>
</protein>
<comment type="caution">
    <text evidence="2">The sequence shown here is derived from an EMBL/GenBank/DDBJ whole genome shotgun (WGS) entry which is preliminary data.</text>
</comment>
<evidence type="ECO:0000313" key="2">
    <source>
        <dbReference type="EMBL" id="GLI02080.1"/>
    </source>
</evidence>
<organism evidence="2 3">
    <name type="scientific">Phytohabitans aurantiacus</name>
    <dbReference type="NCBI Taxonomy" id="3016789"/>
    <lineage>
        <taxon>Bacteria</taxon>
        <taxon>Bacillati</taxon>
        <taxon>Actinomycetota</taxon>
        <taxon>Actinomycetes</taxon>
        <taxon>Micromonosporales</taxon>
        <taxon>Micromonosporaceae</taxon>
    </lineage>
</organism>
<sequence>MSIVRAEPAEAGCIADTIADAFQHLGVFVWLVPPRSERRRILRDHCQILVEHALSYGEVHVTDDRTAVAVWFARDGRPLPPPDDYDQRLSSACGRWTDRFQLVDRLLDAHRPWQPHHYLASLAVRPERQGEGLGSALLRHYHAQLDADGTPAYLEASSPPSRDLYARHGYRPGEPFAVPDGAPYWPMWREPTPL</sequence>
<dbReference type="SUPFAM" id="SSF55729">
    <property type="entry name" value="Acyl-CoA N-acyltransferases (Nat)"/>
    <property type="match status" value="1"/>
</dbReference>
<evidence type="ECO:0000313" key="3">
    <source>
        <dbReference type="Proteomes" id="UP001144280"/>
    </source>
</evidence>
<reference evidence="2" key="1">
    <citation type="submission" date="2022-12" db="EMBL/GenBank/DDBJ databases">
        <title>New Phytohabitans aurantiacus sp. RD004123 nov., an actinomycete isolated from soil.</title>
        <authorList>
            <person name="Triningsih D.W."/>
            <person name="Harunari E."/>
            <person name="Igarashi Y."/>
        </authorList>
    </citation>
    <scope>NUCLEOTIDE SEQUENCE</scope>
    <source>
        <strain evidence="2">RD004123</strain>
    </source>
</reference>
<dbReference type="Pfam" id="PF00583">
    <property type="entry name" value="Acetyltransf_1"/>
    <property type="match status" value="1"/>
</dbReference>
<dbReference type="InterPro" id="IPR052523">
    <property type="entry name" value="Trichothecene_AcTrans"/>
</dbReference>
<dbReference type="Proteomes" id="UP001144280">
    <property type="component" value="Unassembled WGS sequence"/>
</dbReference>
<name>A0ABQ5R6S0_9ACTN</name>
<dbReference type="CDD" id="cd04301">
    <property type="entry name" value="NAT_SF"/>
    <property type="match status" value="1"/>
</dbReference>
<dbReference type="InterPro" id="IPR016181">
    <property type="entry name" value="Acyl_CoA_acyltransferase"/>
</dbReference>
<dbReference type="Gene3D" id="3.40.630.30">
    <property type="match status" value="1"/>
</dbReference>
<keyword evidence="3" id="KW-1185">Reference proteome</keyword>
<dbReference type="PROSITE" id="PS51186">
    <property type="entry name" value="GNAT"/>
    <property type="match status" value="1"/>
</dbReference>
<feature type="domain" description="N-acetyltransferase" evidence="1">
    <location>
        <begin position="54"/>
        <end position="190"/>
    </location>
</feature>
<proteinExistence type="predicted"/>
<dbReference type="EMBL" id="BSDI01000054">
    <property type="protein sequence ID" value="GLI02080.1"/>
    <property type="molecule type" value="Genomic_DNA"/>
</dbReference>
<dbReference type="InterPro" id="IPR000182">
    <property type="entry name" value="GNAT_dom"/>
</dbReference>
<evidence type="ECO:0000259" key="1">
    <source>
        <dbReference type="PROSITE" id="PS51186"/>
    </source>
</evidence>
<dbReference type="PANTHER" id="PTHR42791">
    <property type="entry name" value="GNAT FAMILY ACETYLTRANSFERASE"/>
    <property type="match status" value="1"/>
</dbReference>
<gene>
    <name evidence="2" type="ORF">Pa4123_73580</name>
</gene>